<proteinExistence type="predicted"/>
<accession>C5BLM3</accession>
<protein>
    <submittedName>
        <fullName evidence="2">Adenylate cyclase, class I</fullName>
        <ecNumber evidence="2">4.6.1.1</ecNumber>
    </submittedName>
</protein>
<dbReference type="eggNOG" id="COG3072">
    <property type="taxonomic scope" value="Bacteria"/>
</dbReference>
<name>C5BLM3_TERTT</name>
<dbReference type="OrthoDB" id="5571448at2"/>
<dbReference type="STRING" id="377629.TERTU_0245"/>
<dbReference type="AlphaFoldDB" id="C5BLM3"/>
<dbReference type="HOGENOM" id="CLU_013280_0_0_6"/>
<dbReference type="InterPro" id="IPR024685">
    <property type="entry name" value="Adenylate_cyclase_1_N"/>
</dbReference>
<dbReference type="Proteomes" id="UP000009080">
    <property type="component" value="Chromosome"/>
</dbReference>
<dbReference type="PANTHER" id="PTHR38760:SF1">
    <property type="entry name" value="ADENYLATE CYCLASE"/>
    <property type="match status" value="1"/>
</dbReference>
<keyword evidence="3" id="KW-1185">Reference proteome</keyword>
<feature type="domain" description="Adenylate cyclase class-I N-terminal" evidence="1">
    <location>
        <begin position="20"/>
        <end position="214"/>
    </location>
</feature>
<evidence type="ECO:0000259" key="1">
    <source>
        <dbReference type="Pfam" id="PF12633"/>
    </source>
</evidence>
<dbReference type="RefSeq" id="WP_015818640.1">
    <property type="nucleotide sequence ID" value="NC_012997.1"/>
</dbReference>
<keyword evidence="2" id="KW-0456">Lyase</keyword>
<gene>
    <name evidence="2" type="primary">cyaA</name>
    <name evidence="2" type="ordered locus">TERTU_0245</name>
</gene>
<dbReference type="Pfam" id="PF12633">
    <property type="entry name" value="Adenyl_cycl_N"/>
    <property type="match status" value="1"/>
</dbReference>
<dbReference type="PIRSF" id="PIRSF001444">
    <property type="entry name" value="Adenylate_cycl"/>
    <property type="match status" value="1"/>
</dbReference>
<dbReference type="NCBIfam" id="NF006984">
    <property type="entry name" value="PRK09450.2-4"/>
    <property type="match status" value="1"/>
</dbReference>
<dbReference type="Pfam" id="PF01295">
    <property type="entry name" value="Adenylate_cycl"/>
    <property type="match status" value="1"/>
</dbReference>
<evidence type="ECO:0000313" key="3">
    <source>
        <dbReference type="Proteomes" id="UP000009080"/>
    </source>
</evidence>
<dbReference type="KEGG" id="ttu:TERTU_0245"/>
<dbReference type="PANTHER" id="PTHR38760">
    <property type="entry name" value="ADENYLATE CYCLASE"/>
    <property type="match status" value="1"/>
</dbReference>
<dbReference type="EC" id="4.6.1.1" evidence="2"/>
<dbReference type="EMBL" id="CP001614">
    <property type="protein sequence ID" value="ACR12528.1"/>
    <property type="molecule type" value="Genomic_DNA"/>
</dbReference>
<dbReference type="GO" id="GO:0004016">
    <property type="term" value="F:adenylate cyclase activity"/>
    <property type="evidence" value="ECO:0007669"/>
    <property type="project" value="UniProtKB-EC"/>
</dbReference>
<sequence length="961" mass="111073">MKPIFPKPESIHDGLDRQNLTKIRKRFLAINQDRLTRMRDALTVRQQLVLDAIPLLFHTNHPMMPGFESRDTPAGVCHFKITKGAVQLGRGIARSFTASQDAVHEPQITAIFVMGSVGTIAQSESSDLDFWLCFKPGLTREQLELLNRKCEKITQWALQCRLEVHFFLMDNAAFKRGQLSALNEESSGSAQRLLLLDEFYRTAIHLAGRTPIWWFVPPGNEHEYDEYTDILQQRRFLNSEDVLDFGGIPTIPDSEFLGASRWQLYKGIESPYKSVLKLLLLESYADQYPNIQPLSLVFKEMVYAGEHDIDQLDSYVMIYRHIERYLQEKNAVRRLELARRCFYFKVNYPLTRSNPNRDKTWQHRLLESLTEEWGWQRKDLLKLDQRNQWKAPAVHEERSLLKNELSHGFQVLKLFAERYSVEHDISAEEWSILGRKLQAAFETRPGKITWINPGISSDLTEQLVTFAQSAVERPGNIWSALIHPDGTLTQNPIHIKTSASLVELYLWCYCNQIVNLTTRYELQQAPHIEERTLHRLLKVFANWLPLPLKSLDHNVFKRSAEPVDALFLLNVGSVAQAGLEQRGIKRLSSQTDALHYSGFGENLIISVDLVLRNSWNELTTRRFDSSTALLDSLQDYLKLSLPGSHHRPPKLQVECVSPNHANTIATRTRDWLNEIIHCYYGGEYMSATRYVFEMAGLFHILQFKGPRLITRQYPSLDAVLDALGDAQPSISPIYLDSHALVRHPLKAMCRAISSEGGGRSWAGAIHIFFQRAQDHTDVYVVDEHGSLVHRFYRNSQAVFVLKTLHYFFRSVIDRQTQLNQQLLHDFGIFPIHFYELKRDSRQCYVSEPKRVANESVVPVELELRAIGYDRGDQKLRFNFYCGDQFFSCDELEEQIYLVVAQQVLSRRKSREDYPLYLTDLDLTKCAHLIAPDARLTTSHYMKVKNRLETTLNRAIGILVKR</sequence>
<dbReference type="GO" id="GO:0006171">
    <property type="term" value="P:cAMP biosynthetic process"/>
    <property type="evidence" value="ECO:0007669"/>
    <property type="project" value="InterPro"/>
</dbReference>
<dbReference type="InterPro" id="IPR000274">
    <property type="entry name" value="Adenylate_cyclase_1"/>
</dbReference>
<evidence type="ECO:0000313" key="2">
    <source>
        <dbReference type="EMBL" id="ACR12528.1"/>
    </source>
</evidence>
<organism evidence="2 3">
    <name type="scientific">Teredinibacter turnerae (strain ATCC 39867 / T7901)</name>
    <dbReference type="NCBI Taxonomy" id="377629"/>
    <lineage>
        <taxon>Bacteria</taxon>
        <taxon>Pseudomonadati</taxon>
        <taxon>Pseudomonadota</taxon>
        <taxon>Gammaproteobacteria</taxon>
        <taxon>Cellvibrionales</taxon>
        <taxon>Cellvibrionaceae</taxon>
        <taxon>Teredinibacter</taxon>
    </lineage>
</organism>
<reference evidence="2 3" key="1">
    <citation type="journal article" date="2009" name="PLoS ONE">
        <title>The complete genome of Teredinibacter turnerae T7901: an intracellular endosymbiont of marine wood-boring bivalves (shipworms).</title>
        <authorList>
            <person name="Yang J.C."/>
            <person name="Madupu R."/>
            <person name="Durkin A.S."/>
            <person name="Ekborg N.A."/>
            <person name="Pedamallu C.S."/>
            <person name="Hostetler J.B."/>
            <person name="Radune D."/>
            <person name="Toms B.S."/>
            <person name="Henrissat B."/>
            <person name="Coutinho P.M."/>
            <person name="Schwarz S."/>
            <person name="Field L."/>
            <person name="Trindade-Silva A.E."/>
            <person name="Soares C.A.G."/>
            <person name="Elshahawi S."/>
            <person name="Hanora A."/>
            <person name="Schmidt E.W."/>
            <person name="Haygood M.G."/>
            <person name="Posfai J."/>
            <person name="Benner J."/>
            <person name="Madinger C."/>
            <person name="Nove J."/>
            <person name="Anton B."/>
            <person name="Chaudhary K."/>
            <person name="Foster J."/>
            <person name="Holman A."/>
            <person name="Kumar S."/>
            <person name="Lessard P.A."/>
            <person name="Luyten Y.A."/>
            <person name="Slatko B."/>
            <person name="Wood N."/>
            <person name="Wu B."/>
            <person name="Teplitski M."/>
            <person name="Mougous J.D."/>
            <person name="Ward N."/>
            <person name="Eisen J.A."/>
            <person name="Badger J.H."/>
            <person name="Distel D.L."/>
        </authorList>
    </citation>
    <scope>NUCLEOTIDE SEQUENCE [LARGE SCALE GENOMIC DNA]</scope>
    <source>
        <strain evidence="3">ATCC 39867 / T7901</strain>
    </source>
</reference>